<evidence type="ECO:0000256" key="1">
    <source>
        <dbReference type="ARBA" id="ARBA00008061"/>
    </source>
</evidence>
<evidence type="ECO:0000313" key="5">
    <source>
        <dbReference type="EMBL" id="NME50635.1"/>
    </source>
</evidence>
<dbReference type="InterPro" id="IPR045857">
    <property type="entry name" value="O16G_dom_2"/>
</dbReference>
<name>A0A7X9NNZ1_9ENTE</name>
<protein>
    <recommendedName>
        <fullName evidence="4">Glycosyl hydrolase family 13 catalytic domain-containing protein</fullName>
    </recommendedName>
</protein>
<keyword evidence="3" id="KW-0326">Glycosidase</keyword>
<comment type="similarity">
    <text evidence="1">Belongs to the glycosyl hydrolase 13 family.</text>
</comment>
<evidence type="ECO:0000313" key="6">
    <source>
        <dbReference type="Proteomes" id="UP000588071"/>
    </source>
</evidence>
<dbReference type="PANTHER" id="PTHR10357">
    <property type="entry name" value="ALPHA-AMYLASE FAMILY MEMBER"/>
    <property type="match status" value="1"/>
</dbReference>
<comment type="caution">
    <text evidence="5">The sequence shown here is derived from an EMBL/GenBank/DDBJ whole genome shotgun (WGS) entry which is preliminary data.</text>
</comment>
<dbReference type="InterPro" id="IPR017853">
    <property type="entry name" value="GH"/>
</dbReference>
<sequence>MDKHQWWQKAVVYQIYPKSFQDSNGDGIDDIQGIINRLDYLKLLGVDVIWLSPIYKSPNYDNGYDISNYYEIGNEYGDMKDFERLVKEAESRGIKIIMDLVLSHTSDEHEWFIESRKNKNNKYREYYFWRKGSGEFPPNELKSFFGGTAWKYDSLTNEYYLHLFSEKQPDLNWNNEQLRKELYTMIEFWIKKGVYGFMR</sequence>
<feature type="domain" description="Glycosyl hydrolase family 13 catalytic" evidence="4">
    <location>
        <begin position="14"/>
        <end position="199"/>
    </location>
</feature>
<dbReference type="Pfam" id="PF00128">
    <property type="entry name" value="Alpha-amylase"/>
    <property type="match status" value="1"/>
</dbReference>
<dbReference type="InterPro" id="IPR006047">
    <property type="entry name" value="GH13_cat_dom"/>
</dbReference>
<evidence type="ECO:0000256" key="2">
    <source>
        <dbReference type="ARBA" id="ARBA00022801"/>
    </source>
</evidence>
<dbReference type="Proteomes" id="UP000588071">
    <property type="component" value="Unassembled WGS sequence"/>
</dbReference>
<accession>A0A7X9NNZ1</accession>
<dbReference type="PANTHER" id="PTHR10357:SF179">
    <property type="entry name" value="NEUTRAL AND BASIC AMINO ACID TRANSPORT PROTEIN RBAT"/>
    <property type="match status" value="1"/>
</dbReference>
<dbReference type="Gene3D" id="3.20.20.80">
    <property type="entry name" value="Glycosidases"/>
    <property type="match status" value="1"/>
</dbReference>
<evidence type="ECO:0000259" key="4">
    <source>
        <dbReference type="SMART" id="SM00642"/>
    </source>
</evidence>
<dbReference type="GO" id="GO:0009313">
    <property type="term" value="P:oligosaccharide catabolic process"/>
    <property type="evidence" value="ECO:0007669"/>
    <property type="project" value="TreeGrafter"/>
</dbReference>
<reference evidence="5 6" key="1">
    <citation type="submission" date="2020-04" db="EMBL/GenBank/DDBJ databases">
        <authorList>
            <person name="Hitch T.C.A."/>
            <person name="Wylensek D."/>
            <person name="Clavel T."/>
        </authorList>
    </citation>
    <scope>NUCLEOTIDE SEQUENCE [LARGE SCALE GENOMIC DNA]</scope>
    <source>
        <strain evidence="5 6">WCA-380-WT-3C</strain>
    </source>
</reference>
<organism evidence="5 6">
    <name type="scientific">Enterococcus cecorum</name>
    <dbReference type="NCBI Taxonomy" id="44008"/>
    <lineage>
        <taxon>Bacteria</taxon>
        <taxon>Bacillati</taxon>
        <taxon>Bacillota</taxon>
        <taxon>Bacilli</taxon>
        <taxon>Lactobacillales</taxon>
        <taxon>Enterococcaceae</taxon>
        <taxon>Enterococcus</taxon>
    </lineage>
</organism>
<evidence type="ECO:0000256" key="3">
    <source>
        <dbReference type="ARBA" id="ARBA00023295"/>
    </source>
</evidence>
<dbReference type="SUPFAM" id="SSF51445">
    <property type="entry name" value="(Trans)glycosidases"/>
    <property type="match status" value="1"/>
</dbReference>
<keyword evidence="2" id="KW-0378">Hydrolase</keyword>
<dbReference type="FunFam" id="3.90.400.10:FF:000002">
    <property type="entry name" value="Sucrose isomerase"/>
    <property type="match status" value="1"/>
</dbReference>
<dbReference type="AlphaFoldDB" id="A0A7X9NNZ1"/>
<dbReference type="Gene3D" id="3.90.400.10">
    <property type="entry name" value="Oligo-1,6-glucosidase, Domain 2"/>
    <property type="match status" value="1"/>
</dbReference>
<proteinExistence type="inferred from homology"/>
<dbReference type="EMBL" id="JABAFV010000023">
    <property type="protein sequence ID" value="NME50635.1"/>
    <property type="molecule type" value="Genomic_DNA"/>
</dbReference>
<gene>
    <name evidence="5" type="ORF">HF857_10510</name>
</gene>
<dbReference type="SMART" id="SM00642">
    <property type="entry name" value="Aamy"/>
    <property type="match status" value="1"/>
</dbReference>
<dbReference type="GO" id="GO:0004556">
    <property type="term" value="F:alpha-amylase activity"/>
    <property type="evidence" value="ECO:0007669"/>
    <property type="project" value="TreeGrafter"/>
</dbReference>